<protein>
    <submittedName>
        <fullName evidence="6">Slightly ste11-like protein</fullName>
    </submittedName>
</protein>
<dbReference type="SMART" id="SM00398">
    <property type="entry name" value="HMG"/>
    <property type="match status" value="1"/>
</dbReference>
<dbReference type="Pfam" id="PF00505">
    <property type="entry name" value="HMG_box"/>
    <property type="match status" value="1"/>
</dbReference>
<dbReference type="GO" id="GO:0000981">
    <property type="term" value="F:DNA-binding transcription factor activity, RNA polymerase II-specific"/>
    <property type="evidence" value="ECO:0007669"/>
    <property type="project" value="TreeGrafter"/>
</dbReference>
<evidence type="ECO:0000256" key="3">
    <source>
        <dbReference type="PROSITE-ProRule" id="PRU00267"/>
    </source>
</evidence>
<dbReference type="GO" id="GO:0005634">
    <property type="term" value="C:nucleus"/>
    <property type="evidence" value="ECO:0007669"/>
    <property type="project" value="UniProtKB-UniRule"/>
</dbReference>
<sequence length="204" mass="23175">MSVATMPKVSIVRDNEGRNVVFLEASFAQDLVVTQYGPRYQKYVVKGGPVTVHYDAQLGMFRLSPMILKDGLNPPRYQHIVDLPEGMCYSDEESGDESQDESEDEAVEDMDVDDGASNDSRTPIQPNVKIPRPPNSWILYRKDKSKELRQANPAMSTGEISTEASRQWKAEKPAIKDYYQALADEAARLHKIKYPDYRYKPGRK</sequence>
<dbReference type="Gene3D" id="1.10.30.10">
    <property type="entry name" value="High mobility group box domain"/>
    <property type="match status" value="1"/>
</dbReference>
<dbReference type="AlphaFoldDB" id="A0AAN9UA53"/>
<evidence type="ECO:0000313" key="6">
    <source>
        <dbReference type="EMBL" id="KAK7743803.1"/>
    </source>
</evidence>
<keyword evidence="2 3" id="KW-0539">Nucleus</keyword>
<dbReference type="Proteomes" id="UP001320245">
    <property type="component" value="Unassembled WGS sequence"/>
</dbReference>
<keyword evidence="1 3" id="KW-0238">DNA-binding</keyword>
<dbReference type="PROSITE" id="PS50118">
    <property type="entry name" value="HMG_BOX_2"/>
    <property type="match status" value="1"/>
</dbReference>
<dbReference type="PANTHER" id="PTHR45789">
    <property type="entry name" value="FI18025P1"/>
    <property type="match status" value="1"/>
</dbReference>
<evidence type="ECO:0000256" key="1">
    <source>
        <dbReference type="ARBA" id="ARBA00023125"/>
    </source>
</evidence>
<organism evidence="6 7">
    <name type="scientific">Cytospora paraplurivora</name>
    <dbReference type="NCBI Taxonomy" id="2898453"/>
    <lineage>
        <taxon>Eukaryota</taxon>
        <taxon>Fungi</taxon>
        <taxon>Dikarya</taxon>
        <taxon>Ascomycota</taxon>
        <taxon>Pezizomycotina</taxon>
        <taxon>Sordariomycetes</taxon>
        <taxon>Sordariomycetidae</taxon>
        <taxon>Diaporthales</taxon>
        <taxon>Cytosporaceae</taxon>
        <taxon>Cytospora</taxon>
    </lineage>
</organism>
<dbReference type="InterPro" id="IPR009071">
    <property type="entry name" value="HMG_box_dom"/>
</dbReference>
<dbReference type="InterPro" id="IPR036910">
    <property type="entry name" value="HMG_box_dom_sf"/>
</dbReference>
<evidence type="ECO:0000259" key="5">
    <source>
        <dbReference type="PROSITE" id="PS50118"/>
    </source>
</evidence>
<proteinExistence type="predicted"/>
<comment type="caution">
    <text evidence="6">The sequence shown here is derived from an EMBL/GenBank/DDBJ whole genome shotgun (WGS) entry which is preliminary data.</text>
</comment>
<reference evidence="6 7" key="1">
    <citation type="journal article" date="2023" name="PLoS ONE">
        <title>Cytospora paraplurivora sp. nov. isolated from orchards with fruit tree decline syndrome in Ontario, Canada.</title>
        <authorList>
            <person name="Ilyukhin E."/>
            <person name="Nguyen H.D.T."/>
            <person name="Castle A.J."/>
            <person name="Ellouze W."/>
        </authorList>
    </citation>
    <scope>NUCLEOTIDE SEQUENCE [LARGE SCALE GENOMIC DNA]</scope>
    <source>
        <strain evidence="6 7">FDS-564</strain>
    </source>
</reference>
<accession>A0AAN9UA53</accession>
<feature type="compositionally biased region" description="Acidic residues" evidence="4">
    <location>
        <begin position="90"/>
        <end position="116"/>
    </location>
</feature>
<feature type="domain" description="HMG box" evidence="5">
    <location>
        <begin position="130"/>
        <end position="198"/>
    </location>
</feature>
<feature type="DNA-binding region" description="HMG box" evidence="3">
    <location>
        <begin position="130"/>
        <end position="198"/>
    </location>
</feature>
<dbReference type="SUPFAM" id="SSF47095">
    <property type="entry name" value="HMG-box"/>
    <property type="match status" value="1"/>
</dbReference>
<dbReference type="CDD" id="cd01389">
    <property type="entry name" value="HMG-box_ROX1-like"/>
    <property type="match status" value="1"/>
</dbReference>
<evidence type="ECO:0000313" key="7">
    <source>
        <dbReference type="Proteomes" id="UP001320245"/>
    </source>
</evidence>
<evidence type="ECO:0000256" key="4">
    <source>
        <dbReference type="SAM" id="MobiDB-lite"/>
    </source>
</evidence>
<dbReference type="EMBL" id="JAJSPL020000012">
    <property type="protein sequence ID" value="KAK7743803.1"/>
    <property type="molecule type" value="Genomic_DNA"/>
</dbReference>
<dbReference type="InterPro" id="IPR051356">
    <property type="entry name" value="SOX/SOX-like_TF"/>
</dbReference>
<dbReference type="GO" id="GO:0000978">
    <property type="term" value="F:RNA polymerase II cis-regulatory region sequence-specific DNA binding"/>
    <property type="evidence" value="ECO:0007669"/>
    <property type="project" value="TreeGrafter"/>
</dbReference>
<gene>
    <name evidence="6" type="primary">RFG1_2</name>
    <name evidence="6" type="ORF">SLS53_003822</name>
</gene>
<dbReference type="PANTHER" id="PTHR45789:SF2">
    <property type="entry name" value="FI18025P1"/>
    <property type="match status" value="1"/>
</dbReference>
<evidence type="ECO:0000256" key="2">
    <source>
        <dbReference type="ARBA" id="ARBA00023242"/>
    </source>
</evidence>
<feature type="region of interest" description="Disordered" evidence="4">
    <location>
        <begin position="87"/>
        <end position="129"/>
    </location>
</feature>
<name>A0AAN9UA53_9PEZI</name>
<keyword evidence="7" id="KW-1185">Reference proteome</keyword>